<organism evidence="13">
    <name type="scientific">Zeugodacus cucurbitae</name>
    <name type="common">Melon fruit fly</name>
    <name type="synonym">Bactrocera cucurbitae</name>
    <dbReference type="NCBI Taxonomy" id="28588"/>
    <lineage>
        <taxon>Eukaryota</taxon>
        <taxon>Metazoa</taxon>
        <taxon>Ecdysozoa</taxon>
        <taxon>Arthropoda</taxon>
        <taxon>Hexapoda</taxon>
        <taxon>Insecta</taxon>
        <taxon>Pterygota</taxon>
        <taxon>Neoptera</taxon>
        <taxon>Endopterygota</taxon>
        <taxon>Diptera</taxon>
        <taxon>Brachycera</taxon>
        <taxon>Muscomorpha</taxon>
        <taxon>Tephritoidea</taxon>
        <taxon>Tephritidae</taxon>
        <taxon>Zeugodacus</taxon>
        <taxon>Zeugodacus</taxon>
    </lineage>
</organism>
<feature type="domain" description="C2H2-type" evidence="11">
    <location>
        <begin position="485"/>
        <end position="512"/>
    </location>
</feature>
<evidence type="ECO:0000256" key="1">
    <source>
        <dbReference type="ARBA" id="ARBA00004123"/>
    </source>
</evidence>
<dbReference type="InterPro" id="IPR036236">
    <property type="entry name" value="Znf_C2H2_sf"/>
</dbReference>
<dbReference type="GO" id="GO:0001817">
    <property type="term" value="P:regulation of cytokine production"/>
    <property type="evidence" value="ECO:0007669"/>
    <property type="project" value="TreeGrafter"/>
</dbReference>
<evidence type="ECO:0000256" key="3">
    <source>
        <dbReference type="ARBA" id="ARBA00022737"/>
    </source>
</evidence>
<keyword evidence="4 9" id="KW-0863">Zinc-finger</keyword>
<dbReference type="InterPro" id="IPR013087">
    <property type="entry name" value="Znf_C2H2_type"/>
</dbReference>
<evidence type="ECO:0000256" key="8">
    <source>
        <dbReference type="ARBA" id="ARBA00023242"/>
    </source>
</evidence>
<dbReference type="Gene3D" id="3.30.160.60">
    <property type="entry name" value="Classic Zinc Finger"/>
    <property type="match status" value="6"/>
</dbReference>
<feature type="region of interest" description="Disordered" evidence="10">
    <location>
        <begin position="139"/>
        <end position="158"/>
    </location>
</feature>
<dbReference type="SUPFAM" id="SSF57667">
    <property type="entry name" value="beta-beta-alpha zinc fingers"/>
    <property type="match status" value="4"/>
</dbReference>
<dbReference type="PROSITE" id="PS51029">
    <property type="entry name" value="MADF"/>
    <property type="match status" value="1"/>
</dbReference>
<evidence type="ECO:0000256" key="5">
    <source>
        <dbReference type="ARBA" id="ARBA00022833"/>
    </source>
</evidence>
<accession>A0A0A1XKP2</accession>
<dbReference type="GO" id="GO:0005654">
    <property type="term" value="C:nucleoplasm"/>
    <property type="evidence" value="ECO:0007669"/>
    <property type="project" value="TreeGrafter"/>
</dbReference>
<dbReference type="EMBL" id="GBXI01002393">
    <property type="protein sequence ID" value="JAD11899.1"/>
    <property type="molecule type" value="Transcribed_RNA"/>
</dbReference>
<evidence type="ECO:0000256" key="10">
    <source>
        <dbReference type="SAM" id="MobiDB-lite"/>
    </source>
</evidence>
<evidence type="ECO:0000256" key="7">
    <source>
        <dbReference type="ARBA" id="ARBA00023163"/>
    </source>
</evidence>
<dbReference type="PROSITE" id="PS50157">
    <property type="entry name" value="ZINC_FINGER_C2H2_2"/>
    <property type="match status" value="7"/>
</dbReference>
<dbReference type="SMART" id="SM00355">
    <property type="entry name" value="ZnF_C2H2"/>
    <property type="match status" value="8"/>
</dbReference>
<dbReference type="PANTHER" id="PTHR24399:SF23">
    <property type="entry name" value="C2H2-TYPE DOMAIN-CONTAINING PROTEIN"/>
    <property type="match status" value="1"/>
</dbReference>
<dbReference type="FunFam" id="3.30.160.60:FF:000110">
    <property type="entry name" value="Zinc finger protein-like"/>
    <property type="match status" value="1"/>
</dbReference>
<keyword evidence="5" id="KW-0862">Zinc</keyword>
<reference evidence="13" key="1">
    <citation type="submission" date="2014-11" db="EMBL/GenBank/DDBJ databases">
        <authorList>
            <person name="Geib S."/>
        </authorList>
    </citation>
    <scope>NUCLEOTIDE SEQUENCE</scope>
</reference>
<feature type="domain" description="MADF" evidence="12">
    <location>
        <begin position="168"/>
        <end position="258"/>
    </location>
</feature>
<feature type="domain" description="C2H2-type" evidence="11">
    <location>
        <begin position="401"/>
        <end position="428"/>
    </location>
</feature>
<keyword evidence="8" id="KW-0539">Nucleus</keyword>
<feature type="compositionally biased region" description="Basic and acidic residues" evidence="10">
    <location>
        <begin position="148"/>
        <end position="158"/>
    </location>
</feature>
<dbReference type="AlphaFoldDB" id="A0A0A1XKP2"/>
<evidence type="ECO:0000313" key="13">
    <source>
        <dbReference type="EMBL" id="JAD11899.1"/>
    </source>
</evidence>
<reference evidence="13" key="2">
    <citation type="journal article" date="2015" name="Gigascience">
        <title>Reconstructing a comprehensive transcriptome assembly of a white-pupal translocated strain of the pest fruit fly Bactrocera cucurbitae.</title>
        <authorList>
            <person name="Sim S.B."/>
            <person name="Calla B."/>
            <person name="Hall B."/>
            <person name="DeRego T."/>
            <person name="Geib S.M."/>
        </authorList>
    </citation>
    <scope>NUCLEOTIDE SEQUENCE</scope>
</reference>
<dbReference type="InterPro" id="IPR006578">
    <property type="entry name" value="MADF-dom"/>
</dbReference>
<feature type="domain" description="C2H2-type" evidence="11">
    <location>
        <begin position="457"/>
        <end position="484"/>
    </location>
</feature>
<dbReference type="FunFam" id="3.30.160.60:FF:000624">
    <property type="entry name" value="zinc finger protein 697"/>
    <property type="match status" value="1"/>
</dbReference>
<evidence type="ECO:0000256" key="6">
    <source>
        <dbReference type="ARBA" id="ARBA00023015"/>
    </source>
</evidence>
<keyword evidence="2" id="KW-0479">Metal-binding</keyword>
<sequence>MAVSIQKCGEITTSLTRRKREYFLKCMFCDKQFLTLDKFCKHVEFVHLHLSDGYEQEIEEYKMPEDTIIAMDSGQEEKNVFIDIEVLDNSREEPQEIEGIIEVTDNEEAGDYFEVIEYQEDGKFDGNYNDTLVSTTYDYEETDEELSDTEKDSRNDPLKMFDKETMNTIFSSFENYSILWDRADPTSKNHHLRSIAYKSLASDVGKLNQWKKVRDLVRKLNHRLRQELERKRHCMSMDEDYIPWWLKDMDSFVRIRKLENKKFVVPPSILTEPQRKIFIKCYKGFTCLWNEIDNDYRLPNKREEAMIEMGKILLKHEIALTQSEIAQEIAGIRKICCQEKKIKLRCEELNIAYIPHCASYEQIRFLEVDVGPFKCDICSEILPGLNNFKMHKSKHDGIKPFTCPLCGNSFTTVHSLNIHINRHSGDYKYICKYCERSFPALSELNVHERSHTGERPYFCDQCGKTFRVWVYYDSHIRRHQNRPGYKCSICSKNFFGAQHLNEHMSIHRKERDQVCNVCGKAFKMAKYLRQHKQIHSTNKKYICKICDKAFAQYAGLSGHMKTHGTTLVGNNIRINTVEDDSNEML</sequence>
<dbReference type="GO" id="GO:0048598">
    <property type="term" value="P:embryonic morphogenesis"/>
    <property type="evidence" value="ECO:0007669"/>
    <property type="project" value="UniProtKB-ARBA"/>
</dbReference>
<evidence type="ECO:0000256" key="9">
    <source>
        <dbReference type="PROSITE-ProRule" id="PRU00042"/>
    </source>
</evidence>
<dbReference type="PANTHER" id="PTHR24399">
    <property type="entry name" value="ZINC FINGER AND BTB DOMAIN-CONTAINING"/>
    <property type="match status" value="1"/>
</dbReference>
<dbReference type="GO" id="GO:0002009">
    <property type="term" value="P:morphogenesis of an epithelium"/>
    <property type="evidence" value="ECO:0007669"/>
    <property type="project" value="UniProtKB-ARBA"/>
</dbReference>
<name>A0A0A1XKP2_ZEUCU</name>
<dbReference type="GO" id="GO:0001227">
    <property type="term" value="F:DNA-binding transcription repressor activity, RNA polymerase II-specific"/>
    <property type="evidence" value="ECO:0007669"/>
    <property type="project" value="TreeGrafter"/>
</dbReference>
<gene>
    <name evidence="13" type="primary">Zfp26_5</name>
    <name evidence="13" type="ORF">g.12307</name>
</gene>
<dbReference type="Pfam" id="PF00096">
    <property type="entry name" value="zf-C2H2"/>
    <property type="match status" value="4"/>
</dbReference>
<dbReference type="Pfam" id="PF10545">
    <property type="entry name" value="MADF_DNA_bdg"/>
    <property type="match status" value="1"/>
</dbReference>
<dbReference type="GO" id="GO:0002682">
    <property type="term" value="P:regulation of immune system process"/>
    <property type="evidence" value="ECO:0007669"/>
    <property type="project" value="TreeGrafter"/>
</dbReference>
<feature type="domain" description="C2H2-type" evidence="11">
    <location>
        <begin position="429"/>
        <end position="456"/>
    </location>
</feature>
<dbReference type="FunFam" id="3.30.160.60:FF:000100">
    <property type="entry name" value="Zinc finger 45-like"/>
    <property type="match status" value="1"/>
</dbReference>
<dbReference type="PROSITE" id="PS00028">
    <property type="entry name" value="ZINC_FINGER_C2H2_1"/>
    <property type="match status" value="7"/>
</dbReference>
<keyword evidence="6" id="KW-0805">Transcription regulation</keyword>
<keyword evidence="7" id="KW-0804">Transcription</keyword>
<proteinExistence type="predicted"/>
<feature type="domain" description="C2H2-type" evidence="11">
    <location>
        <begin position="513"/>
        <end position="540"/>
    </location>
</feature>
<evidence type="ECO:0000256" key="4">
    <source>
        <dbReference type="ARBA" id="ARBA00022771"/>
    </source>
</evidence>
<dbReference type="Pfam" id="PF13912">
    <property type="entry name" value="zf-C2H2_6"/>
    <property type="match status" value="2"/>
</dbReference>
<dbReference type="GO" id="GO:0008270">
    <property type="term" value="F:zinc ion binding"/>
    <property type="evidence" value="ECO:0007669"/>
    <property type="project" value="UniProtKB-KW"/>
</dbReference>
<evidence type="ECO:0000256" key="2">
    <source>
        <dbReference type="ARBA" id="ARBA00022723"/>
    </source>
</evidence>
<feature type="domain" description="C2H2-type" evidence="11">
    <location>
        <begin position="541"/>
        <end position="563"/>
    </location>
</feature>
<comment type="subcellular location">
    <subcellularLocation>
        <location evidence="1">Nucleus</location>
    </subcellularLocation>
</comment>
<dbReference type="GO" id="GO:0000978">
    <property type="term" value="F:RNA polymerase II cis-regulatory region sequence-specific DNA binding"/>
    <property type="evidence" value="ECO:0007669"/>
    <property type="project" value="TreeGrafter"/>
</dbReference>
<evidence type="ECO:0000259" key="11">
    <source>
        <dbReference type="PROSITE" id="PS50157"/>
    </source>
</evidence>
<feature type="domain" description="C2H2-type" evidence="11">
    <location>
        <begin position="373"/>
        <end position="400"/>
    </location>
</feature>
<evidence type="ECO:0000259" key="12">
    <source>
        <dbReference type="PROSITE" id="PS51029"/>
    </source>
</evidence>
<keyword evidence="3" id="KW-0677">Repeat</keyword>
<protein>
    <submittedName>
        <fullName evidence="13">Zinc finger protein 26</fullName>
    </submittedName>
</protein>